<proteinExistence type="predicted"/>
<accession>A0A9P5N4G6</accession>
<feature type="domain" description="PH" evidence="3">
    <location>
        <begin position="98"/>
        <end position="228"/>
    </location>
</feature>
<evidence type="ECO:0000256" key="1">
    <source>
        <dbReference type="ARBA" id="ARBA00022658"/>
    </source>
</evidence>
<dbReference type="SMART" id="SM00233">
    <property type="entry name" value="PH"/>
    <property type="match status" value="1"/>
</dbReference>
<feature type="region of interest" description="Disordered" evidence="2">
    <location>
        <begin position="22"/>
        <end position="53"/>
    </location>
</feature>
<dbReference type="EMBL" id="WHVB01000002">
    <property type="protein sequence ID" value="KAF8486088.1"/>
    <property type="molecule type" value="Genomic_DNA"/>
</dbReference>
<dbReference type="Proteomes" id="UP000759537">
    <property type="component" value="Unassembled WGS sequence"/>
</dbReference>
<dbReference type="GO" id="GO:0005085">
    <property type="term" value="F:guanyl-nucleotide exchange factor activity"/>
    <property type="evidence" value="ECO:0007669"/>
    <property type="project" value="UniProtKB-KW"/>
</dbReference>
<protein>
    <submittedName>
        <fullName evidence="5">CNH domain-containing protein</fullName>
    </submittedName>
</protein>
<comment type="caution">
    <text evidence="5">The sequence shown here is derived from an EMBL/GenBank/DDBJ whole genome shotgun (WGS) entry which is preliminary data.</text>
</comment>
<organism evidence="5 6">
    <name type="scientific">Russula ochroleuca</name>
    <dbReference type="NCBI Taxonomy" id="152965"/>
    <lineage>
        <taxon>Eukaryota</taxon>
        <taxon>Fungi</taxon>
        <taxon>Dikarya</taxon>
        <taxon>Basidiomycota</taxon>
        <taxon>Agaricomycotina</taxon>
        <taxon>Agaricomycetes</taxon>
        <taxon>Russulales</taxon>
        <taxon>Russulaceae</taxon>
        <taxon>Russula</taxon>
    </lineage>
</organism>
<dbReference type="InterPro" id="IPR011993">
    <property type="entry name" value="PH-like_dom_sf"/>
</dbReference>
<dbReference type="Gene3D" id="2.30.29.30">
    <property type="entry name" value="Pleckstrin-homology domain (PH domain)/Phosphotyrosine-binding domain (PTB)"/>
    <property type="match status" value="1"/>
</dbReference>
<gene>
    <name evidence="5" type="ORF">DFH94DRAFT_167446</name>
</gene>
<dbReference type="OrthoDB" id="2272012at2759"/>
<evidence type="ECO:0000259" key="4">
    <source>
        <dbReference type="PROSITE" id="PS50219"/>
    </source>
</evidence>
<dbReference type="InterPro" id="IPR001180">
    <property type="entry name" value="CNH_dom"/>
</dbReference>
<evidence type="ECO:0000313" key="5">
    <source>
        <dbReference type="EMBL" id="KAF8486088.1"/>
    </source>
</evidence>
<feature type="domain" description="CNH" evidence="4">
    <location>
        <begin position="265"/>
        <end position="589"/>
    </location>
</feature>
<dbReference type="InterPro" id="IPR001849">
    <property type="entry name" value="PH_domain"/>
</dbReference>
<dbReference type="PANTHER" id="PTHR46572">
    <property type="entry name" value="RHO1 GDP-GTP EXCHANGE PROTEIN 1-RELATED"/>
    <property type="match status" value="1"/>
</dbReference>
<feature type="compositionally biased region" description="Low complexity" evidence="2">
    <location>
        <begin position="41"/>
        <end position="53"/>
    </location>
</feature>
<dbReference type="Pfam" id="PF00169">
    <property type="entry name" value="PH"/>
    <property type="match status" value="1"/>
</dbReference>
<dbReference type="SUPFAM" id="SSF50729">
    <property type="entry name" value="PH domain-like"/>
    <property type="match status" value="1"/>
</dbReference>
<keyword evidence="6" id="KW-1185">Reference proteome</keyword>
<name>A0A9P5N4G6_9AGAM</name>
<evidence type="ECO:0000256" key="2">
    <source>
        <dbReference type="SAM" id="MobiDB-lite"/>
    </source>
</evidence>
<dbReference type="PROSITE" id="PS50219">
    <property type="entry name" value="CNH"/>
    <property type="match status" value="1"/>
</dbReference>
<reference evidence="5" key="2">
    <citation type="journal article" date="2020" name="Nat. Commun.">
        <title>Large-scale genome sequencing of mycorrhizal fungi provides insights into the early evolution of symbiotic traits.</title>
        <authorList>
            <person name="Miyauchi S."/>
            <person name="Kiss E."/>
            <person name="Kuo A."/>
            <person name="Drula E."/>
            <person name="Kohler A."/>
            <person name="Sanchez-Garcia M."/>
            <person name="Morin E."/>
            <person name="Andreopoulos B."/>
            <person name="Barry K.W."/>
            <person name="Bonito G."/>
            <person name="Buee M."/>
            <person name="Carver A."/>
            <person name="Chen C."/>
            <person name="Cichocki N."/>
            <person name="Clum A."/>
            <person name="Culley D."/>
            <person name="Crous P.W."/>
            <person name="Fauchery L."/>
            <person name="Girlanda M."/>
            <person name="Hayes R.D."/>
            <person name="Keri Z."/>
            <person name="LaButti K."/>
            <person name="Lipzen A."/>
            <person name="Lombard V."/>
            <person name="Magnuson J."/>
            <person name="Maillard F."/>
            <person name="Murat C."/>
            <person name="Nolan M."/>
            <person name="Ohm R.A."/>
            <person name="Pangilinan J."/>
            <person name="Pereira M.F."/>
            <person name="Perotto S."/>
            <person name="Peter M."/>
            <person name="Pfister S."/>
            <person name="Riley R."/>
            <person name="Sitrit Y."/>
            <person name="Stielow J.B."/>
            <person name="Szollosi G."/>
            <person name="Zifcakova L."/>
            <person name="Stursova M."/>
            <person name="Spatafora J.W."/>
            <person name="Tedersoo L."/>
            <person name="Vaario L.M."/>
            <person name="Yamada A."/>
            <person name="Yan M."/>
            <person name="Wang P."/>
            <person name="Xu J."/>
            <person name="Bruns T."/>
            <person name="Baldrian P."/>
            <person name="Vilgalys R."/>
            <person name="Dunand C."/>
            <person name="Henrissat B."/>
            <person name="Grigoriev I.V."/>
            <person name="Hibbett D."/>
            <person name="Nagy L.G."/>
            <person name="Martin F.M."/>
        </authorList>
    </citation>
    <scope>NUCLEOTIDE SEQUENCE</scope>
    <source>
        <strain evidence="5">Prilba</strain>
    </source>
</reference>
<reference evidence="5" key="1">
    <citation type="submission" date="2019-10" db="EMBL/GenBank/DDBJ databases">
        <authorList>
            <consortium name="DOE Joint Genome Institute"/>
            <person name="Kuo A."/>
            <person name="Miyauchi S."/>
            <person name="Kiss E."/>
            <person name="Drula E."/>
            <person name="Kohler A."/>
            <person name="Sanchez-Garcia M."/>
            <person name="Andreopoulos B."/>
            <person name="Barry K.W."/>
            <person name="Bonito G."/>
            <person name="Buee M."/>
            <person name="Carver A."/>
            <person name="Chen C."/>
            <person name="Cichocki N."/>
            <person name="Clum A."/>
            <person name="Culley D."/>
            <person name="Crous P.W."/>
            <person name="Fauchery L."/>
            <person name="Girlanda M."/>
            <person name="Hayes R."/>
            <person name="Keri Z."/>
            <person name="LaButti K."/>
            <person name="Lipzen A."/>
            <person name="Lombard V."/>
            <person name="Magnuson J."/>
            <person name="Maillard F."/>
            <person name="Morin E."/>
            <person name="Murat C."/>
            <person name="Nolan M."/>
            <person name="Ohm R."/>
            <person name="Pangilinan J."/>
            <person name="Pereira M."/>
            <person name="Perotto S."/>
            <person name="Peter M."/>
            <person name="Riley R."/>
            <person name="Sitrit Y."/>
            <person name="Stielow B."/>
            <person name="Szollosi G."/>
            <person name="Zifcakova L."/>
            <person name="Stursova M."/>
            <person name="Spatafora J.W."/>
            <person name="Tedersoo L."/>
            <person name="Vaario L.-M."/>
            <person name="Yamada A."/>
            <person name="Yan M."/>
            <person name="Wang P."/>
            <person name="Xu J."/>
            <person name="Bruns T."/>
            <person name="Baldrian P."/>
            <person name="Vilgalys R."/>
            <person name="Henrissat B."/>
            <person name="Grigoriev I.V."/>
            <person name="Hibbett D."/>
            <person name="Nagy L.G."/>
            <person name="Martin F.M."/>
        </authorList>
    </citation>
    <scope>NUCLEOTIDE SEQUENCE</scope>
    <source>
        <strain evidence="5">Prilba</strain>
    </source>
</reference>
<dbReference type="Pfam" id="PF00780">
    <property type="entry name" value="CNH"/>
    <property type="match status" value="1"/>
</dbReference>
<dbReference type="InterPro" id="IPR052233">
    <property type="entry name" value="Rho-type_GEFs"/>
</dbReference>
<dbReference type="AlphaFoldDB" id="A0A9P5N4G6"/>
<evidence type="ECO:0000313" key="6">
    <source>
        <dbReference type="Proteomes" id="UP000759537"/>
    </source>
</evidence>
<keyword evidence="1" id="KW-0344">Guanine-nucleotide releasing factor</keyword>
<evidence type="ECO:0000259" key="3">
    <source>
        <dbReference type="PROSITE" id="PS50003"/>
    </source>
</evidence>
<dbReference type="PROSITE" id="PS50003">
    <property type="entry name" value="PH_DOMAIN"/>
    <property type="match status" value="1"/>
</dbReference>
<dbReference type="PANTHER" id="PTHR46572:SF1">
    <property type="entry name" value="RHO1 GUANINE NUCLEOTIDE EXCHANGE FACTOR TUS1"/>
    <property type="match status" value="1"/>
</dbReference>
<sequence length="617" mass="68976">MLSVTTNDPAVPDTLALLVPQSHATTSSGDTLRPPTPVLPSSSSHSGANSHLSLNNSAISSRTSLASVSAAARRKEICDTWIDVEGEIPVLNKDDTWTPIYSGTLACKDFDDKNSWRDGCGALLDSHFLWFEKETSPPQTTKPRHVIRPIPLECLELASFDNEPEVRKQDLSMLKRAGSCFRLSPTKEQMYPFTIYHSAAKITRRYTLYAKSKRELNSWKDALESAIKARKSQQDPRMLYEPQVFNDDFFKISPRIQFTRGINYTGSVVCAASFSFQGEDYMAIGCDTGIYLNKRADDHSFRKVLPFNSPTSIVAIPEFDKLIVHCELELFSYSLELVIGVSQEDASSQPSLEGLEEKLAQGHGDVLSFKAGRVADRRFIVYASKNCQKVTSHVFELTDQGQNPQYPGDPSSSYQRLGSPLPISEDPLDATFILDKVAVYTSKAIYMMELTNVDNPWHEVVLELSDFKPNAVKRLLTRTKALLRIGKSNLPKILELVGKAKILGLMKTQNNMLVVYNDLGCFVDKDGKPADPSFYMEWERKATSYAHYGPHLLLFSPGYIEVRSIETGKLVRMVAVNDLHLLPSGLTEWPKLVAAMTRKENDGSYTEKLVELVYTGN</sequence>